<dbReference type="InterPro" id="IPR036390">
    <property type="entry name" value="WH_DNA-bd_sf"/>
</dbReference>
<evidence type="ECO:0000259" key="4">
    <source>
        <dbReference type="PROSITE" id="PS51000"/>
    </source>
</evidence>
<dbReference type="InterPro" id="IPR014036">
    <property type="entry name" value="DeoR-like_C"/>
</dbReference>
<dbReference type="PRINTS" id="PR00037">
    <property type="entry name" value="HTHLACR"/>
</dbReference>
<dbReference type="Gene3D" id="1.10.10.10">
    <property type="entry name" value="Winged helix-like DNA-binding domain superfamily/Winged helix DNA-binding domain"/>
    <property type="match status" value="1"/>
</dbReference>
<keyword evidence="3" id="KW-0804">Transcription</keyword>
<dbReference type="SUPFAM" id="SSF46785">
    <property type="entry name" value="Winged helix' DNA-binding domain"/>
    <property type="match status" value="1"/>
</dbReference>
<accession>A0A1A9I948</accession>
<evidence type="ECO:0000256" key="1">
    <source>
        <dbReference type="ARBA" id="ARBA00023015"/>
    </source>
</evidence>
<proteinExistence type="predicted"/>
<dbReference type="AlphaFoldDB" id="A0A1A9I948"/>
<organism evidence="5 6">
    <name type="scientific">Niabella ginsenosidivorans</name>
    <dbReference type="NCBI Taxonomy" id="1176587"/>
    <lineage>
        <taxon>Bacteria</taxon>
        <taxon>Pseudomonadati</taxon>
        <taxon>Bacteroidota</taxon>
        <taxon>Chitinophagia</taxon>
        <taxon>Chitinophagales</taxon>
        <taxon>Chitinophagaceae</taxon>
        <taxon>Niabella</taxon>
    </lineage>
</organism>
<dbReference type="GO" id="GO:0003700">
    <property type="term" value="F:DNA-binding transcription factor activity"/>
    <property type="evidence" value="ECO:0007669"/>
    <property type="project" value="InterPro"/>
</dbReference>
<dbReference type="PANTHER" id="PTHR30363:SF44">
    <property type="entry name" value="AGA OPERON TRANSCRIPTIONAL REPRESSOR-RELATED"/>
    <property type="match status" value="1"/>
</dbReference>
<keyword evidence="1" id="KW-0805">Transcription regulation</keyword>
<dbReference type="Pfam" id="PF08220">
    <property type="entry name" value="HTH_DeoR"/>
    <property type="match status" value="1"/>
</dbReference>
<dbReference type="PANTHER" id="PTHR30363">
    <property type="entry name" value="HTH-TYPE TRANSCRIPTIONAL REGULATOR SRLR-RELATED"/>
    <property type="match status" value="1"/>
</dbReference>
<dbReference type="InterPro" id="IPR018356">
    <property type="entry name" value="Tscrpt_reg_HTH_DeoR_CS"/>
</dbReference>
<reference evidence="5 6" key="1">
    <citation type="submission" date="2016-05" db="EMBL/GenBank/DDBJ databases">
        <title>Niabella ginsenosidivorans BS26 whole genome sequencing.</title>
        <authorList>
            <person name="Im W.T."/>
            <person name="Siddiqi M.Z."/>
        </authorList>
    </citation>
    <scope>NUCLEOTIDE SEQUENCE [LARGE SCALE GENOMIC DNA]</scope>
    <source>
        <strain evidence="5 6">BS26</strain>
    </source>
</reference>
<dbReference type="SMART" id="SM01134">
    <property type="entry name" value="DeoRC"/>
    <property type="match status" value="1"/>
</dbReference>
<dbReference type="KEGG" id="nia:A8C56_20360"/>
<name>A0A1A9I948_9BACT</name>
<dbReference type="InterPro" id="IPR050313">
    <property type="entry name" value="Carb_Metab_HTH_regulators"/>
</dbReference>
<evidence type="ECO:0000256" key="2">
    <source>
        <dbReference type="ARBA" id="ARBA00023125"/>
    </source>
</evidence>
<dbReference type="STRING" id="1176587.A8C56_20360"/>
<sequence>MFKNERQAYILRQINLHNKVLSSSLSEELNVSEDTIRRDLAELAEAGDIIKVHGGALSKSYHYPVQQTKVYAQEEKKIIAKKTVELIKPGMTILIEAGTTMLELVRLLPEKLEATFFTVSPLMALHLAEYSLLKVILIGGQMDMSSQITLGEKPVYELNQIKADLCIFGVNALNAKTGLTEREWNVAQVKKAMIACCDRLAVITISEKLNSTFNMKICSPQQIDYLITELKPSDKKLIPYKKNMIVL</sequence>
<dbReference type="Pfam" id="PF00455">
    <property type="entry name" value="DeoRC"/>
    <property type="match status" value="1"/>
</dbReference>
<evidence type="ECO:0000313" key="6">
    <source>
        <dbReference type="Proteomes" id="UP000077667"/>
    </source>
</evidence>
<evidence type="ECO:0000256" key="3">
    <source>
        <dbReference type="ARBA" id="ARBA00023163"/>
    </source>
</evidence>
<dbReference type="SMART" id="SM00420">
    <property type="entry name" value="HTH_DEOR"/>
    <property type="match status" value="1"/>
</dbReference>
<dbReference type="GO" id="GO:0003677">
    <property type="term" value="F:DNA binding"/>
    <property type="evidence" value="ECO:0007669"/>
    <property type="project" value="UniProtKB-KW"/>
</dbReference>
<dbReference type="Gene3D" id="3.40.50.1360">
    <property type="match status" value="1"/>
</dbReference>
<dbReference type="EMBL" id="CP015772">
    <property type="protein sequence ID" value="ANH84093.1"/>
    <property type="molecule type" value="Genomic_DNA"/>
</dbReference>
<dbReference type="InterPro" id="IPR037171">
    <property type="entry name" value="NagB/RpiA_transferase-like"/>
</dbReference>
<keyword evidence="2" id="KW-0238">DNA-binding</keyword>
<dbReference type="SUPFAM" id="SSF100950">
    <property type="entry name" value="NagB/RpiA/CoA transferase-like"/>
    <property type="match status" value="1"/>
</dbReference>
<feature type="domain" description="HTH deoR-type" evidence="4">
    <location>
        <begin position="3"/>
        <end position="58"/>
    </location>
</feature>
<dbReference type="InterPro" id="IPR036388">
    <property type="entry name" value="WH-like_DNA-bd_sf"/>
</dbReference>
<protein>
    <submittedName>
        <fullName evidence="5">DeoR family transcriptional regulator</fullName>
    </submittedName>
</protein>
<dbReference type="OrthoDB" id="9798651at2"/>
<dbReference type="Proteomes" id="UP000077667">
    <property type="component" value="Chromosome"/>
</dbReference>
<keyword evidence="6" id="KW-1185">Reference proteome</keyword>
<gene>
    <name evidence="5" type="ORF">A8C56_20360</name>
</gene>
<dbReference type="PROSITE" id="PS00894">
    <property type="entry name" value="HTH_DEOR_1"/>
    <property type="match status" value="1"/>
</dbReference>
<evidence type="ECO:0000313" key="5">
    <source>
        <dbReference type="EMBL" id="ANH84093.1"/>
    </source>
</evidence>
<dbReference type="InterPro" id="IPR001034">
    <property type="entry name" value="DeoR_HTH"/>
</dbReference>
<dbReference type="PROSITE" id="PS51000">
    <property type="entry name" value="HTH_DEOR_2"/>
    <property type="match status" value="1"/>
</dbReference>